<protein>
    <submittedName>
        <fullName evidence="4">TIGR03943 family protein</fullName>
    </submittedName>
</protein>
<evidence type="ECO:0000259" key="3">
    <source>
        <dbReference type="Pfam" id="PF21537"/>
    </source>
</evidence>
<dbReference type="Proteomes" id="UP001500635">
    <property type="component" value="Unassembled WGS sequence"/>
</dbReference>
<comment type="caution">
    <text evidence="4">The sequence shown here is derived from an EMBL/GenBank/DDBJ whole genome shotgun (WGS) entry which is preliminary data.</text>
</comment>
<dbReference type="Pfam" id="PF21537">
    <property type="entry name" value="DUF1980_C"/>
    <property type="match status" value="1"/>
</dbReference>
<name>A0ABP8KBZ3_9ACTN</name>
<gene>
    <name evidence="4" type="ORF">GCM10023147_44900</name>
</gene>
<proteinExistence type="predicted"/>
<evidence type="ECO:0000313" key="4">
    <source>
        <dbReference type="EMBL" id="GAA4403452.1"/>
    </source>
</evidence>
<dbReference type="InterPro" id="IPR048447">
    <property type="entry name" value="DUF1980_C"/>
</dbReference>
<sequence>MNRTAQNLLLLLFGAAVTVVASTGTHLNYVRPAMLPFLLASGVVILALAGFGTAADVRRRARRCRSPASTGSEFGVRSDLRGGVRGHGVVPPLPPGTAPALSVYDFQNRAVSDSTHALDRSDVTLTGFVVHRGTDVLLGRLMIWCCVADARTIEVSLRGPQVTAPAGQWISAVLRLIPGSATSGNDFTPAATVRSWRAVPTRRSSTTTDRSPKYRSGSRSERGRMVGFPGFGAVPPRF</sequence>
<organism evidence="4 5">
    <name type="scientific">Tsukamurella soli</name>
    <dbReference type="NCBI Taxonomy" id="644556"/>
    <lineage>
        <taxon>Bacteria</taxon>
        <taxon>Bacillati</taxon>
        <taxon>Actinomycetota</taxon>
        <taxon>Actinomycetes</taxon>
        <taxon>Mycobacteriales</taxon>
        <taxon>Tsukamurellaceae</taxon>
        <taxon>Tsukamurella</taxon>
    </lineage>
</organism>
<keyword evidence="2" id="KW-0472">Membrane</keyword>
<feature type="transmembrane region" description="Helical" evidence="2">
    <location>
        <begin position="37"/>
        <end position="57"/>
    </location>
</feature>
<evidence type="ECO:0000256" key="2">
    <source>
        <dbReference type="SAM" id="Phobius"/>
    </source>
</evidence>
<dbReference type="RefSeq" id="WP_345000348.1">
    <property type="nucleotide sequence ID" value="NZ_BAABFR010000109.1"/>
</dbReference>
<evidence type="ECO:0000313" key="5">
    <source>
        <dbReference type="Proteomes" id="UP001500635"/>
    </source>
</evidence>
<keyword evidence="2" id="KW-0812">Transmembrane</keyword>
<dbReference type="EMBL" id="BAABFR010000109">
    <property type="protein sequence ID" value="GAA4403452.1"/>
    <property type="molecule type" value="Genomic_DNA"/>
</dbReference>
<reference evidence="5" key="1">
    <citation type="journal article" date="2019" name="Int. J. Syst. Evol. Microbiol.">
        <title>The Global Catalogue of Microorganisms (GCM) 10K type strain sequencing project: providing services to taxonomists for standard genome sequencing and annotation.</title>
        <authorList>
            <consortium name="The Broad Institute Genomics Platform"/>
            <consortium name="The Broad Institute Genome Sequencing Center for Infectious Disease"/>
            <person name="Wu L."/>
            <person name="Ma J."/>
        </authorList>
    </citation>
    <scope>NUCLEOTIDE SEQUENCE [LARGE SCALE GENOMIC DNA]</scope>
    <source>
        <strain evidence="5">JCM 17688</strain>
    </source>
</reference>
<evidence type="ECO:0000256" key="1">
    <source>
        <dbReference type="SAM" id="MobiDB-lite"/>
    </source>
</evidence>
<keyword evidence="5" id="KW-1185">Reference proteome</keyword>
<accession>A0ABP8KBZ3</accession>
<feature type="region of interest" description="Disordered" evidence="1">
    <location>
        <begin position="198"/>
        <end position="226"/>
    </location>
</feature>
<feature type="domain" description="DUF1980" evidence="3">
    <location>
        <begin position="122"/>
        <end position="200"/>
    </location>
</feature>
<keyword evidence="2" id="KW-1133">Transmembrane helix</keyword>